<evidence type="ECO:0008006" key="11">
    <source>
        <dbReference type="Google" id="ProtNLM"/>
    </source>
</evidence>
<evidence type="ECO:0000313" key="10">
    <source>
        <dbReference type="Proteomes" id="UP000494256"/>
    </source>
</evidence>
<evidence type="ECO:0000256" key="3">
    <source>
        <dbReference type="ARBA" id="ARBA00022475"/>
    </source>
</evidence>
<evidence type="ECO:0000256" key="7">
    <source>
        <dbReference type="ARBA" id="ARBA00023170"/>
    </source>
</evidence>
<comment type="similarity">
    <text evidence="2">Belongs to the insect chemoreceptor superfamily. Gustatory receptor (GR) family. Gr5a subfamily.</text>
</comment>
<dbReference type="PANTHER" id="PTHR21421">
    <property type="entry name" value="GUSTATORY RECEPTOR"/>
    <property type="match status" value="1"/>
</dbReference>
<dbReference type="Proteomes" id="UP000494256">
    <property type="component" value="Unassembled WGS sequence"/>
</dbReference>
<feature type="transmembrane region" description="Helical" evidence="8">
    <location>
        <begin position="214"/>
        <end position="234"/>
    </location>
</feature>
<evidence type="ECO:0000256" key="5">
    <source>
        <dbReference type="ARBA" id="ARBA00022989"/>
    </source>
</evidence>
<keyword evidence="7" id="KW-0675">Receptor</keyword>
<dbReference type="OrthoDB" id="10061469at2759"/>
<dbReference type="Pfam" id="PF06151">
    <property type="entry name" value="Trehalose_recp"/>
    <property type="match status" value="1"/>
</dbReference>
<feature type="transmembrane region" description="Helical" evidence="8">
    <location>
        <begin position="98"/>
        <end position="116"/>
    </location>
</feature>
<dbReference type="EMBL" id="CADEBD010000042">
    <property type="protein sequence ID" value="CAB3221024.1"/>
    <property type="molecule type" value="Genomic_DNA"/>
</dbReference>
<evidence type="ECO:0000256" key="1">
    <source>
        <dbReference type="ARBA" id="ARBA00004651"/>
    </source>
</evidence>
<gene>
    <name evidence="9" type="ORF">APLA_LOCUS617</name>
</gene>
<dbReference type="GO" id="GO:0005886">
    <property type="term" value="C:plasma membrane"/>
    <property type="evidence" value="ECO:0007669"/>
    <property type="project" value="UniProtKB-SubCell"/>
</dbReference>
<organism evidence="9 10">
    <name type="scientific">Arctia plantaginis</name>
    <name type="common">Wood tiger moth</name>
    <name type="synonym">Phalaena plantaginis</name>
    <dbReference type="NCBI Taxonomy" id="874455"/>
    <lineage>
        <taxon>Eukaryota</taxon>
        <taxon>Metazoa</taxon>
        <taxon>Ecdysozoa</taxon>
        <taxon>Arthropoda</taxon>
        <taxon>Hexapoda</taxon>
        <taxon>Insecta</taxon>
        <taxon>Pterygota</taxon>
        <taxon>Neoptera</taxon>
        <taxon>Endopterygota</taxon>
        <taxon>Lepidoptera</taxon>
        <taxon>Glossata</taxon>
        <taxon>Ditrysia</taxon>
        <taxon>Noctuoidea</taxon>
        <taxon>Erebidae</taxon>
        <taxon>Arctiinae</taxon>
        <taxon>Arctia</taxon>
    </lineage>
</organism>
<evidence type="ECO:0000256" key="4">
    <source>
        <dbReference type="ARBA" id="ARBA00022692"/>
    </source>
</evidence>
<sequence length="309" mass="35655">MRRRNRLTGGIELHQLRLLHPLPPLATGRCKSGDRWSSVAARCAVSFSSICSIELAYTLWSPYTIYYAFSMFGQILLCLSAVYQIFQKGVQLGSMFHFIFYGSNLAAALILARNAYNWPLLIKSIEEIENQLPYFRRNFRTIITLTTALMLANCAVEHILFVAHGLIIAYSCDPDNVIDIYLKLYKASIYEFTRGSAWRWVVTEIFTLQGSFNYSYNDFIMVLVSLYLSEYFLVHNKRLKKAVQQVQRYIDQVKTIKIAISGLDFFYVTRGTILTELEHSIIDFSCDKCLGHELYTIVRLPLHLKDESQ</sequence>
<evidence type="ECO:0000256" key="8">
    <source>
        <dbReference type="SAM" id="Phobius"/>
    </source>
</evidence>
<dbReference type="PANTHER" id="PTHR21421:SF29">
    <property type="entry name" value="GUSTATORY RECEPTOR 5A FOR TREHALOSE-RELATED"/>
    <property type="match status" value="1"/>
</dbReference>
<reference evidence="9 10" key="1">
    <citation type="submission" date="2020-04" db="EMBL/GenBank/DDBJ databases">
        <authorList>
            <person name="Wallbank WR R."/>
            <person name="Pardo Diaz C."/>
            <person name="Kozak K."/>
            <person name="Martin S."/>
            <person name="Jiggins C."/>
            <person name="Moest M."/>
            <person name="Warren A I."/>
            <person name="Byers J.R.P. K."/>
            <person name="Montejo-Kovacevich G."/>
            <person name="Yen C E."/>
        </authorList>
    </citation>
    <scope>NUCLEOTIDE SEQUENCE [LARGE SCALE GENOMIC DNA]</scope>
</reference>
<feature type="transmembrane region" description="Helical" evidence="8">
    <location>
        <begin position="66"/>
        <end position="86"/>
    </location>
</feature>
<evidence type="ECO:0000256" key="6">
    <source>
        <dbReference type="ARBA" id="ARBA00023136"/>
    </source>
</evidence>
<dbReference type="GO" id="GO:0050916">
    <property type="term" value="P:sensory perception of sweet taste"/>
    <property type="evidence" value="ECO:0007669"/>
    <property type="project" value="UniProtKB-ARBA"/>
</dbReference>
<evidence type="ECO:0000256" key="2">
    <source>
        <dbReference type="ARBA" id="ARBA00005327"/>
    </source>
</evidence>
<comment type="caution">
    <text evidence="9">The sequence shown here is derived from an EMBL/GenBank/DDBJ whole genome shotgun (WGS) entry which is preliminary data.</text>
</comment>
<keyword evidence="5 8" id="KW-1133">Transmembrane helix</keyword>
<comment type="subcellular location">
    <subcellularLocation>
        <location evidence="1">Cell membrane</location>
        <topology evidence="1">Multi-pass membrane protein</topology>
    </subcellularLocation>
</comment>
<keyword evidence="3" id="KW-1003">Cell membrane</keyword>
<name>A0A8S0YP58_ARCPL</name>
<keyword evidence="4 8" id="KW-0812">Transmembrane</keyword>
<evidence type="ECO:0000313" key="9">
    <source>
        <dbReference type="EMBL" id="CAB3221024.1"/>
    </source>
</evidence>
<keyword evidence="6 8" id="KW-0472">Membrane</keyword>
<protein>
    <recommendedName>
        <fullName evidence="11">Gustatory receptor</fullName>
    </recommendedName>
</protein>
<proteinExistence type="inferred from homology"/>
<dbReference type="GO" id="GO:0008527">
    <property type="term" value="F:taste receptor activity"/>
    <property type="evidence" value="ECO:0007669"/>
    <property type="project" value="InterPro"/>
</dbReference>
<dbReference type="AlphaFoldDB" id="A0A8S0YP58"/>
<dbReference type="InterPro" id="IPR009318">
    <property type="entry name" value="Gustatory_rcpt"/>
</dbReference>
<accession>A0A8S0YP58</accession>